<accession>A0A0B0MZB3</accession>
<comment type="caution">
    <text evidence="1">The sequence shown here is derived from an EMBL/GenBank/DDBJ whole genome shotgun (WGS) entry which is preliminary data.</text>
</comment>
<dbReference type="Proteomes" id="UP000032142">
    <property type="component" value="Unassembled WGS sequence"/>
</dbReference>
<dbReference type="EMBL" id="JRRC01474877">
    <property type="protein sequence ID" value="KHG07453.1"/>
    <property type="molecule type" value="Genomic_DNA"/>
</dbReference>
<organism evidence="1 2">
    <name type="scientific">Gossypium arboreum</name>
    <name type="common">Tree cotton</name>
    <name type="synonym">Gossypium nanking</name>
    <dbReference type="NCBI Taxonomy" id="29729"/>
    <lineage>
        <taxon>Eukaryota</taxon>
        <taxon>Viridiplantae</taxon>
        <taxon>Streptophyta</taxon>
        <taxon>Embryophyta</taxon>
        <taxon>Tracheophyta</taxon>
        <taxon>Spermatophyta</taxon>
        <taxon>Magnoliopsida</taxon>
        <taxon>eudicotyledons</taxon>
        <taxon>Gunneridae</taxon>
        <taxon>Pentapetalae</taxon>
        <taxon>rosids</taxon>
        <taxon>malvids</taxon>
        <taxon>Malvales</taxon>
        <taxon>Malvaceae</taxon>
        <taxon>Malvoideae</taxon>
        <taxon>Gossypium</taxon>
    </lineage>
</organism>
<evidence type="ECO:0000313" key="1">
    <source>
        <dbReference type="EMBL" id="KHG07453.1"/>
    </source>
</evidence>
<protein>
    <submittedName>
        <fullName evidence="1">Uncharacterized protein</fullName>
    </submittedName>
</protein>
<proteinExistence type="predicted"/>
<evidence type="ECO:0000313" key="2">
    <source>
        <dbReference type="Proteomes" id="UP000032142"/>
    </source>
</evidence>
<name>A0A0B0MZB3_GOSAR</name>
<dbReference type="AlphaFoldDB" id="A0A0B0MZB3"/>
<gene>
    <name evidence="1" type="ORF">F383_11114</name>
</gene>
<sequence length="48" mass="5042">MANTHARVASPCAIKMAIHVCVPGRVLGCAKPVGYTNLCHTAKSHARV</sequence>
<reference evidence="2" key="1">
    <citation type="submission" date="2014-09" db="EMBL/GenBank/DDBJ databases">
        <authorList>
            <person name="Mudge J."/>
            <person name="Ramaraj T."/>
            <person name="Lindquist I.E."/>
            <person name="Bharti A.K."/>
            <person name="Sundararajan A."/>
            <person name="Cameron C.T."/>
            <person name="Woodward J.E."/>
            <person name="May G.D."/>
            <person name="Brubaker C."/>
            <person name="Broadhvest J."/>
            <person name="Wilkins T.A."/>
        </authorList>
    </citation>
    <scope>NUCLEOTIDE SEQUENCE</scope>
    <source>
        <strain evidence="2">cv. AKA8401</strain>
    </source>
</reference>
<keyword evidence="2" id="KW-1185">Reference proteome</keyword>